<dbReference type="Proteomes" id="UP000324222">
    <property type="component" value="Unassembled WGS sequence"/>
</dbReference>
<sequence>MKTLPIPYRLTPTLTVNSSRRDTSQQHHKGNQEQPHGARNHSNQPHNELNALLPRTPVNSHVAFTTLRTALTTRSEEKKEEKKMGKIMN</sequence>
<accession>A0A5B7JBW7</accession>
<dbReference type="EMBL" id="VSRR010090269">
    <property type="protein sequence ID" value="MPC92155.1"/>
    <property type="molecule type" value="Genomic_DNA"/>
</dbReference>
<feature type="compositionally biased region" description="Basic and acidic residues" evidence="1">
    <location>
        <begin position="74"/>
        <end position="89"/>
    </location>
</feature>
<proteinExistence type="predicted"/>
<keyword evidence="3" id="KW-1185">Reference proteome</keyword>
<reference evidence="2 3" key="1">
    <citation type="submission" date="2019-05" db="EMBL/GenBank/DDBJ databases">
        <title>Another draft genome of Portunus trituberculatus and its Hox gene families provides insights of decapod evolution.</title>
        <authorList>
            <person name="Jeong J.-H."/>
            <person name="Song I."/>
            <person name="Kim S."/>
            <person name="Choi T."/>
            <person name="Kim D."/>
            <person name="Ryu S."/>
            <person name="Kim W."/>
        </authorList>
    </citation>
    <scope>NUCLEOTIDE SEQUENCE [LARGE SCALE GENOMIC DNA]</scope>
    <source>
        <tissue evidence="2">Muscle</tissue>
    </source>
</reference>
<feature type="region of interest" description="Disordered" evidence="1">
    <location>
        <begin position="70"/>
        <end position="89"/>
    </location>
</feature>
<dbReference type="AlphaFoldDB" id="A0A5B7JBW7"/>
<comment type="caution">
    <text evidence="2">The sequence shown here is derived from an EMBL/GenBank/DDBJ whole genome shotgun (WGS) entry which is preliminary data.</text>
</comment>
<evidence type="ECO:0000313" key="2">
    <source>
        <dbReference type="EMBL" id="MPC92155.1"/>
    </source>
</evidence>
<protein>
    <submittedName>
        <fullName evidence="2">Uncharacterized protein</fullName>
    </submittedName>
</protein>
<evidence type="ECO:0000313" key="3">
    <source>
        <dbReference type="Proteomes" id="UP000324222"/>
    </source>
</evidence>
<gene>
    <name evidence="2" type="ORF">E2C01_087227</name>
</gene>
<organism evidence="2 3">
    <name type="scientific">Portunus trituberculatus</name>
    <name type="common">Swimming crab</name>
    <name type="synonym">Neptunus trituberculatus</name>
    <dbReference type="NCBI Taxonomy" id="210409"/>
    <lineage>
        <taxon>Eukaryota</taxon>
        <taxon>Metazoa</taxon>
        <taxon>Ecdysozoa</taxon>
        <taxon>Arthropoda</taxon>
        <taxon>Crustacea</taxon>
        <taxon>Multicrustacea</taxon>
        <taxon>Malacostraca</taxon>
        <taxon>Eumalacostraca</taxon>
        <taxon>Eucarida</taxon>
        <taxon>Decapoda</taxon>
        <taxon>Pleocyemata</taxon>
        <taxon>Brachyura</taxon>
        <taxon>Eubrachyura</taxon>
        <taxon>Portunoidea</taxon>
        <taxon>Portunidae</taxon>
        <taxon>Portuninae</taxon>
        <taxon>Portunus</taxon>
    </lineage>
</organism>
<evidence type="ECO:0000256" key="1">
    <source>
        <dbReference type="SAM" id="MobiDB-lite"/>
    </source>
</evidence>
<name>A0A5B7JBW7_PORTR</name>
<feature type="region of interest" description="Disordered" evidence="1">
    <location>
        <begin position="1"/>
        <end position="57"/>
    </location>
</feature>